<dbReference type="PANTHER" id="PTHR38339:SF1">
    <property type="entry name" value="TRANSGLUTAMINASE-LIKE DOMAIN-CONTAINING PROTEIN"/>
    <property type="match status" value="1"/>
</dbReference>
<dbReference type="InterPro" id="IPR038765">
    <property type="entry name" value="Papain-like_cys_pep_sf"/>
</dbReference>
<gene>
    <name evidence="3" type="ORF">Cflav_PD1521</name>
</gene>
<feature type="chain" id="PRO_5002893331" evidence="1">
    <location>
        <begin position="21"/>
        <end position="501"/>
    </location>
</feature>
<organism evidence="3 4">
    <name type="scientific">Pedosphaera parvula (strain Ellin514)</name>
    <dbReference type="NCBI Taxonomy" id="320771"/>
    <lineage>
        <taxon>Bacteria</taxon>
        <taxon>Pseudomonadati</taxon>
        <taxon>Verrucomicrobiota</taxon>
        <taxon>Pedosphaerae</taxon>
        <taxon>Pedosphaerales</taxon>
        <taxon>Pedosphaeraceae</taxon>
        <taxon>Pedosphaera</taxon>
    </lineage>
</organism>
<dbReference type="EMBL" id="ABOX02000040">
    <property type="protein sequence ID" value="EEF58620.1"/>
    <property type="molecule type" value="Genomic_DNA"/>
</dbReference>
<evidence type="ECO:0000259" key="2">
    <source>
        <dbReference type="SMART" id="SM00460"/>
    </source>
</evidence>
<dbReference type="SMART" id="SM00460">
    <property type="entry name" value="TGc"/>
    <property type="match status" value="1"/>
</dbReference>
<dbReference type="Pfam" id="PF01841">
    <property type="entry name" value="Transglut_core"/>
    <property type="match status" value="1"/>
</dbReference>
<dbReference type="PANTHER" id="PTHR38339">
    <property type="entry name" value="TRANSGLUTAMINASE DOMAIN PROTEIN"/>
    <property type="match status" value="1"/>
</dbReference>
<evidence type="ECO:0000313" key="4">
    <source>
        <dbReference type="Proteomes" id="UP000003688"/>
    </source>
</evidence>
<accession>B9XNG1</accession>
<feature type="signal peptide" evidence="1">
    <location>
        <begin position="1"/>
        <end position="20"/>
    </location>
</feature>
<comment type="caution">
    <text evidence="3">The sequence shown here is derived from an EMBL/GenBank/DDBJ whole genome shotgun (WGS) entry which is preliminary data.</text>
</comment>
<sequence length="501" mass="57404" precursor="true">MKTMLILGLSCTGLIFNSVAQPGTSLVLNSMAQNSIINEASKLEEKGQFKAAAQVLSGAIESKKYSGAELKKLEFDLDRLDRIKKDYPYTQDGLFSDLQGAVKDLTEYEYEKWVKGGWFDSRDIDGTTYFVESSVSNLFFRHPELDNRRTNPKDQARINLRFLENCESIRNAAREAKTPYVLPKTFHVKMKVAAKADAAPAGEIIRAWVPIPRNYPFEKDFKLISSSLPPKNIDDENSPIRSVYFEKAAEKGKPTQFNIDYQFTAYGVWFDLKPDAIKPYDASNAEFKQFTSEAPHVVFTPEIKALSAKIVGNETNPMLKAKKIYDYLSDTLHYSYAREYSTLRNISDYCRSNGYGDCGQQALLFITLCRYNGVPARWQTGWNMFPGDVTNHDWSEIYLAPYGWVPVDQYMGNYAMTYATSVSKEKREELRDFYFGGLTQYRMVANSDHSQELRPAKKTMRSDDVDFQRGELEYGDKNLYFGKFSYKFTYDEIPTPQLKLP</sequence>
<evidence type="ECO:0000256" key="1">
    <source>
        <dbReference type="SAM" id="SignalP"/>
    </source>
</evidence>
<dbReference type="Gene3D" id="3.10.620.30">
    <property type="match status" value="1"/>
</dbReference>
<reference evidence="3 4" key="1">
    <citation type="journal article" date="2011" name="J. Bacteriol.">
        <title>Genome sequence of 'Pedosphaera parvula' Ellin514, an aerobic Verrucomicrobial isolate from pasture soil.</title>
        <authorList>
            <person name="Kant R."/>
            <person name="van Passel M.W."/>
            <person name="Sangwan P."/>
            <person name="Palva A."/>
            <person name="Lucas S."/>
            <person name="Copeland A."/>
            <person name="Lapidus A."/>
            <person name="Glavina Del Rio T."/>
            <person name="Dalin E."/>
            <person name="Tice H."/>
            <person name="Bruce D."/>
            <person name="Goodwin L."/>
            <person name="Pitluck S."/>
            <person name="Chertkov O."/>
            <person name="Larimer F.W."/>
            <person name="Land M.L."/>
            <person name="Hauser L."/>
            <person name="Brettin T.S."/>
            <person name="Detter J.C."/>
            <person name="Han S."/>
            <person name="de Vos W.M."/>
            <person name="Janssen P.H."/>
            <person name="Smidt H."/>
        </authorList>
    </citation>
    <scope>NUCLEOTIDE SEQUENCE [LARGE SCALE GENOMIC DNA]</scope>
    <source>
        <strain evidence="3 4">Ellin514</strain>
    </source>
</reference>
<dbReference type="AlphaFoldDB" id="B9XNG1"/>
<keyword evidence="4" id="KW-1185">Reference proteome</keyword>
<dbReference type="Proteomes" id="UP000003688">
    <property type="component" value="Unassembled WGS sequence"/>
</dbReference>
<proteinExistence type="predicted"/>
<evidence type="ECO:0000313" key="3">
    <source>
        <dbReference type="EMBL" id="EEF58620.1"/>
    </source>
</evidence>
<dbReference type="RefSeq" id="WP_007417348.1">
    <property type="nucleotide sequence ID" value="NZ_ABOX02000040.1"/>
</dbReference>
<dbReference type="SUPFAM" id="SSF54001">
    <property type="entry name" value="Cysteine proteinases"/>
    <property type="match status" value="1"/>
</dbReference>
<dbReference type="InterPro" id="IPR002931">
    <property type="entry name" value="Transglutaminase-like"/>
</dbReference>
<name>B9XNG1_PEDPL</name>
<feature type="domain" description="Transglutaminase-like" evidence="2">
    <location>
        <begin position="350"/>
        <end position="411"/>
    </location>
</feature>
<dbReference type="STRING" id="320771.Cflav_PD1521"/>
<keyword evidence="1" id="KW-0732">Signal</keyword>
<protein>
    <submittedName>
        <fullName evidence="3">Transglutaminase domain protein</fullName>
    </submittedName>
</protein>
<dbReference type="OrthoDB" id="9804872at2"/>